<accession>A0A8X7XH15</accession>
<sequence>MSESKEPAIQQLNMQRESWCMVEASSRQSWERTQRKHFKQHLRSSFTFGDQCAATEYNRATWATAELEHREKRHFD</sequence>
<keyword evidence="2" id="KW-1185">Reference proteome</keyword>
<organism evidence="1 2">
    <name type="scientific">Polypterus senegalus</name>
    <name type="common">Senegal bichir</name>
    <dbReference type="NCBI Taxonomy" id="55291"/>
    <lineage>
        <taxon>Eukaryota</taxon>
        <taxon>Metazoa</taxon>
        <taxon>Chordata</taxon>
        <taxon>Craniata</taxon>
        <taxon>Vertebrata</taxon>
        <taxon>Euteleostomi</taxon>
        <taxon>Actinopterygii</taxon>
        <taxon>Polypteriformes</taxon>
        <taxon>Polypteridae</taxon>
        <taxon>Polypterus</taxon>
    </lineage>
</organism>
<gene>
    <name evidence="1" type="primary">Spata45</name>
    <name evidence="1" type="ORF">GTO96_0010634</name>
</gene>
<proteinExistence type="predicted"/>
<feature type="non-terminal residue" evidence="1">
    <location>
        <position position="76"/>
    </location>
</feature>
<evidence type="ECO:0000313" key="1">
    <source>
        <dbReference type="EMBL" id="KAG2467214.1"/>
    </source>
</evidence>
<feature type="non-terminal residue" evidence="1">
    <location>
        <position position="1"/>
    </location>
</feature>
<dbReference type="Proteomes" id="UP000886611">
    <property type="component" value="Unassembled WGS sequence"/>
</dbReference>
<comment type="caution">
    <text evidence="1">The sequence shown here is derived from an EMBL/GenBank/DDBJ whole genome shotgun (WGS) entry which is preliminary data.</text>
</comment>
<name>A0A8X7XH15_POLSE</name>
<protein>
    <submittedName>
        <fullName evidence="1">SPT45 protein</fullName>
    </submittedName>
</protein>
<dbReference type="EMBL" id="JAATIS010000859">
    <property type="protein sequence ID" value="KAG2467214.1"/>
    <property type="molecule type" value="Genomic_DNA"/>
</dbReference>
<dbReference type="AlphaFoldDB" id="A0A8X7XH15"/>
<evidence type="ECO:0000313" key="2">
    <source>
        <dbReference type="Proteomes" id="UP000886611"/>
    </source>
</evidence>
<reference evidence="1 2" key="1">
    <citation type="journal article" date="2021" name="Cell">
        <title>Tracing the genetic footprints of vertebrate landing in non-teleost ray-finned fishes.</title>
        <authorList>
            <person name="Bi X."/>
            <person name="Wang K."/>
            <person name="Yang L."/>
            <person name="Pan H."/>
            <person name="Jiang H."/>
            <person name="Wei Q."/>
            <person name="Fang M."/>
            <person name="Yu H."/>
            <person name="Zhu C."/>
            <person name="Cai Y."/>
            <person name="He Y."/>
            <person name="Gan X."/>
            <person name="Zeng H."/>
            <person name="Yu D."/>
            <person name="Zhu Y."/>
            <person name="Jiang H."/>
            <person name="Qiu Q."/>
            <person name="Yang H."/>
            <person name="Zhang Y.E."/>
            <person name="Wang W."/>
            <person name="Zhu M."/>
            <person name="He S."/>
            <person name="Zhang G."/>
        </authorList>
    </citation>
    <scope>NUCLEOTIDE SEQUENCE [LARGE SCALE GENOMIC DNA]</scope>
    <source>
        <strain evidence="1">Bchr_013</strain>
    </source>
</reference>